<dbReference type="AlphaFoldDB" id="A0A392TWD8"/>
<reference evidence="1 2" key="1">
    <citation type="journal article" date="2018" name="Front. Plant Sci.">
        <title>Red Clover (Trifolium pratense) and Zigzag Clover (T. medium) - A Picture of Genomic Similarities and Differences.</title>
        <authorList>
            <person name="Dluhosova J."/>
            <person name="Istvanek J."/>
            <person name="Nedelnik J."/>
            <person name="Repkova J."/>
        </authorList>
    </citation>
    <scope>NUCLEOTIDE SEQUENCE [LARGE SCALE GENOMIC DNA]</scope>
    <source>
        <strain evidence="2">cv. 10/8</strain>
        <tissue evidence="1">Leaf</tissue>
    </source>
</reference>
<comment type="caution">
    <text evidence="1">The sequence shown here is derived from an EMBL/GenBank/DDBJ whole genome shotgun (WGS) entry which is preliminary data.</text>
</comment>
<evidence type="ECO:0000313" key="2">
    <source>
        <dbReference type="Proteomes" id="UP000265520"/>
    </source>
</evidence>
<dbReference type="Proteomes" id="UP000265520">
    <property type="component" value="Unassembled WGS sequence"/>
</dbReference>
<protein>
    <submittedName>
        <fullName evidence="1">Uncharacterized protein</fullName>
    </submittedName>
</protein>
<evidence type="ECO:0000313" key="1">
    <source>
        <dbReference type="EMBL" id="MCI64757.1"/>
    </source>
</evidence>
<accession>A0A392TWD8</accession>
<feature type="non-terminal residue" evidence="1">
    <location>
        <position position="41"/>
    </location>
</feature>
<sequence>MVGIVFNVVRRGISPMSARRRRIDVLDVESQDTRLMHVRIM</sequence>
<keyword evidence="2" id="KW-1185">Reference proteome</keyword>
<proteinExistence type="predicted"/>
<dbReference type="EMBL" id="LXQA010662595">
    <property type="protein sequence ID" value="MCI64757.1"/>
    <property type="molecule type" value="Genomic_DNA"/>
</dbReference>
<name>A0A392TWD8_9FABA</name>
<organism evidence="1 2">
    <name type="scientific">Trifolium medium</name>
    <dbReference type="NCBI Taxonomy" id="97028"/>
    <lineage>
        <taxon>Eukaryota</taxon>
        <taxon>Viridiplantae</taxon>
        <taxon>Streptophyta</taxon>
        <taxon>Embryophyta</taxon>
        <taxon>Tracheophyta</taxon>
        <taxon>Spermatophyta</taxon>
        <taxon>Magnoliopsida</taxon>
        <taxon>eudicotyledons</taxon>
        <taxon>Gunneridae</taxon>
        <taxon>Pentapetalae</taxon>
        <taxon>rosids</taxon>
        <taxon>fabids</taxon>
        <taxon>Fabales</taxon>
        <taxon>Fabaceae</taxon>
        <taxon>Papilionoideae</taxon>
        <taxon>50 kb inversion clade</taxon>
        <taxon>NPAAA clade</taxon>
        <taxon>Hologalegina</taxon>
        <taxon>IRL clade</taxon>
        <taxon>Trifolieae</taxon>
        <taxon>Trifolium</taxon>
    </lineage>
</organism>